<feature type="signal peptide" evidence="1">
    <location>
        <begin position="1"/>
        <end position="21"/>
    </location>
</feature>
<feature type="chain" id="PRO_5035227492" evidence="1">
    <location>
        <begin position="22"/>
        <end position="138"/>
    </location>
</feature>
<dbReference type="InterPro" id="IPR005055">
    <property type="entry name" value="A10/PebIII"/>
</dbReference>
<dbReference type="Pfam" id="PF03392">
    <property type="entry name" value="OS-D"/>
    <property type="match status" value="1"/>
</dbReference>
<evidence type="ECO:0000313" key="3">
    <source>
        <dbReference type="Proteomes" id="UP000708208"/>
    </source>
</evidence>
<organism evidence="2 3">
    <name type="scientific">Allacma fusca</name>
    <dbReference type="NCBI Taxonomy" id="39272"/>
    <lineage>
        <taxon>Eukaryota</taxon>
        <taxon>Metazoa</taxon>
        <taxon>Ecdysozoa</taxon>
        <taxon>Arthropoda</taxon>
        <taxon>Hexapoda</taxon>
        <taxon>Collembola</taxon>
        <taxon>Symphypleona</taxon>
        <taxon>Sminthuridae</taxon>
        <taxon>Allacma</taxon>
    </lineage>
</organism>
<keyword evidence="1" id="KW-0732">Signal</keyword>
<sequence>MNFIITCVFIVTIIFPPCSQATEYTARLQPELDAIDVDSYLKNERFFNLQMKCILFEGPCDSVGRWLKPRVAPALLGDCFKCTQKQAKSMDKILEYIQDTRPDLYRAAIAKYLQNSGIQVSQEDVKKVELARESVSNI</sequence>
<dbReference type="Proteomes" id="UP000708208">
    <property type="component" value="Unassembled WGS sequence"/>
</dbReference>
<dbReference type="PANTHER" id="PTHR11257">
    <property type="entry name" value="CHEMOSENSORY PROTEIN-RELATED"/>
    <property type="match status" value="1"/>
</dbReference>
<accession>A0A8J2LVP3</accession>
<dbReference type="EMBL" id="CAJVCH010551752">
    <property type="protein sequence ID" value="CAG7829505.1"/>
    <property type="molecule type" value="Genomic_DNA"/>
</dbReference>
<evidence type="ECO:0000313" key="2">
    <source>
        <dbReference type="EMBL" id="CAG7829505.1"/>
    </source>
</evidence>
<proteinExistence type="predicted"/>
<dbReference type="OrthoDB" id="6625994at2759"/>
<protein>
    <submittedName>
        <fullName evidence="2">Uncharacterized protein</fullName>
    </submittedName>
</protein>
<evidence type="ECO:0000256" key="1">
    <source>
        <dbReference type="SAM" id="SignalP"/>
    </source>
</evidence>
<reference evidence="2" key="1">
    <citation type="submission" date="2021-06" db="EMBL/GenBank/DDBJ databases">
        <authorList>
            <person name="Hodson N. C."/>
            <person name="Mongue J. A."/>
            <person name="Jaron S. K."/>
        </authorList>
    </citation>
    <scope>NUCLEOTIDE SEQUENCE</scope>
</reference>
<gene>
    <name evidence="2" type="ORF">AFUS01_LOCUS39366</name>
</gene>
<comment type="caution">
    <text evidence="2">The sequence shown here is derived from an EMBL/GenBank/DDBJ whole genome shotgun (WGS) entry which is preliminary data.</text>
</comment>
<name>A0A8J2LVP3_9HEXA</name>
<keyword evidence="3" id="KW-1185">Reference proteome</keyword>
<dbReference type="AlphaFoldDB" id="A0A8J2LVP3"/>